<dbReference type="InterPro" id="IPR018253">
    <property type="entry name" value="DnaJ_domain_CS"/>
</dbReference>
<dbReference type="InterPro" id="IPR036869">
    <property type="entry name" value="J_dom_sf"/>
</dbReference>
<evidence type="ECO:0000256" key="4">
    <source>
        <dbReference type="ARBA" id="ARBA00023186"/>
    </source>
</evidence>
<gene>
    <name evidence="8" type="ORF">LPJ64_002352</name>
</gene>
<dbReference type="PRINTS" id="PR00625">
    <property type="entry name" value="JDOMAIN"/>
</dbReference>
<dbReference type="PANTHER" id="PTHR44313:SF1">
    <property type="entry name" value="DNAJ HOMOLOG SUBFAMILY C MEMBER 17"/>
    <property type="match status" value="1"/>
</dbReference>
<feature type="region of interest" description="Disordered" evidence="6">
    <location>
        <begin position="81"/>
        <end position="138"/>
    </location>
</feature>
<comment type="subcellular location">
    <subcellularLocation>
        <location evidence="2">Cytoplasm</location>
    </subcellularLocation>
    <subcellularLocation>
        <location evidence="1">Nucleus</location>
    </subcellularLocation>
</comment>
<name>A0A9W7XMY8_9FUNG</name>
<evidence type="ECO:0000313" key="8">
    <source>
        <dbReference type="EMBL" id="KAJ1646160.1"/>
    </source>
</evidence>
<keyword evidence="4" id="KW-0143">Chaperone</keyword>
<dbReference type="Gene3D" id="3.30.70.330">
    <property type="match status" value="1"/>
</dbReference>
<feature type="compositionally biased region" description="Basic and acidic residues" evidence="6">
    <location>
        <begin position="102"/>
        <end position="138"/>
    </location>
</feature>
<sequence>MEMDSIVDIYELLGIAAEAGEKEITKAYRVKALQYHPDKNRDNPDAARLFHDIKSAYDLLIDPKRRAEYDEKRRALIAKRHRQSVLSGQRKRMKSQLEEDERIAREVRSTEQAREQNIHKEADRFRREAQRQEERRDRKMRENIQRMNEEAMRAEASAGLDEVDDVDRSIRIRWDSGIASHDRRSLEKIFSAFGELEEVVLAPVAAHSRKRVSETESALLVFKSVASAHALMNTKHQGAQLDAFSRFWAAGKEPRAVQDILDATRSSSKDRMDMGSSNGNGNDDGASFQLPDADTIDLRTIPGIDMSFADFEALTLMRMRQQGSSNTDGSLTQ</sequence>
<evidence type="ECO:0000256" key="5">
    <source>
        <dbReference type="ARBA" id="ARBA00023242"/>
    </source>
</evidence>
<dbReference type="PANTHER" id="PTHR44313">
    <property type="entry name" value="DNAJ HOMOLOG SUBFAMILY C MEMBER 17"/>
    <property type="match status" value="1"/>
</dbReference>
<dbReference type="SMART" id="SM00271">
    <property type="entry name" value="DnaJ"/>
    <property type="match status" value="1"/>
</dbReference>
<dbReference type="PROSITE" id="PS00636">
    <property type="entry name" value="DNAJ_1"/>
    <property type="match status" value="1"/>
</dbReference>
<dbReference type="SUPFAM" id="SSF46565">
    <property type="entry name" value="Chaperone J-domain"/>
    <property type="match status" value="1"/>
</dbReference>
<dbReference type="Gene3D" id="1.10.287.110">
    <property type="entry name" value="DnaJ domain"/>
    <property type="match status" value="1"/>
</dbReference>
<dbReference type="EMBL" id="JANBOH010000073">
    <property type="protein sequence ID" value="KAJ1646160.1"/>
    <property type="molecule type" value="Genomic_DNA"/>
</dbReference>
<evidence type="ECO:0000259" key="7">
    <source>
        <dbReference type="PROSITE" id="PS50076"/>
    </source>
</evidence>
<dbReference type="GO" id="GO:0000390">
    <property type="term" value="P:spliceosomal complex disassembly"/>
    <property type="evidence" value="ECO:0007669"/>
    <property type="project" value="TreeGrafter"/>
</dbReference>
<evidence type="ECO:0000256" key="1">
    <source>
        <dbReference type="ARBA" id="ARBA00004123"/>
    </source>
</evidence>
<dbReference type="InterPro" id="IPR001623">
    <property type="entry name" value="DnaJ_domain"/>
</dbReference>
<evidence type="ECO:0000313" key="9">
    <source>
        <dbReference type="Proteomes" id="UP001145021"/>
    </source>
</evidence>
<dbReference type="AlphaFoldDB" id="A0A9W7XMY8"/>
<comment type="caution">
    <text evidence="8">The sequence shown here is derived from an EMBL/GenBank/DDBJ whole genome shotgun (WGS) entry which is preliminary data.</text>
</comment>
<evidence type="ECO:0000256" key="6">
    <source>
        <dbReference type="SAM" id="MobiDB-lite"/>
    </source>
</evidence>
<dbReference type="CDD" id="cd06257">
    <property type="entry name" value="DnaJ"/>
    <property type="match status" value="1"/>
</dbReference>
<keyword evidence="5" id="KW-0539">Nucleus</keyword>
<keyword evidence="3" id="KW-0963">Cytoplasm</keyword>
<keyword evidence="9" id="KW-1185">Reference proteome</keyword>
<accession>A0A9W7XMY8</accession>
<dbReference type="PROSITE" id="PS50076">
    <property type="entry name" value="DNAJ_2"/>
    <property type="match status" value="1"/>
</dbReference>
<feature type="domain" description="J" evidence="7">
    <location>
        <begin position="8"/>
        <end position="73"/>
    </location>
</feature>
<proteinExistence type="predicted"/>
<feature type="compositionally biased region" description="Low complexity" evidence="6">
    <location>
        <begin position="274"/>
        <end position="285"/>
    </location>
</feature>
<dbReference type="InterPro" id="IPR012677">
    <property type="entry name" value="Nucleotide-bd_a/b_plait_sf"/>
</dbReference>
<evidence type="ECO:0000256" key="2">
    <source>
        <dbReference type="ARBA" id="ARBA00004496"/>
    </source>
</evidence>
<protein>
    <recommendedName>
        <fullName evidence="7">J domain-containing protein</fullName>
    </recommendedName>
</protein>
<feature type="region of interest" description="Disordered" evidence="6">
    <location>
        <begin position="261"/>
        <end position="289"/>
    </location>
</feature>
<dbReference type="Proteomes" id="UP001145021">
    <property type="component" value="Unassembled WGS sequence"/>
</dbReference>
<dbReference type="Pfam" id="PF00226">
    <property type="entry name" value="DnaJ"/>
    <property type="match status" value="1"/>
</dbReference>
<dbReference type="InterPro" id="IPR052094">
    <property type="entry name" value="Pre-mRNA-splicing_ERAD"/>
</dbReference>
<organism evidence="8 9">
    <name type="scientific">Coemansia asiatica</name>
    <dbReference type="NCBI Taxonomy" id="1052880"/>
    <lineage>
        <taxon>Eukaryota</taxon>
        <taxon>Fungi</taxon>
        <taxon>Fungi incertae sedis</taxon>
        <taxon>Zoopagomycota</taxon>
        <taxon>Kickxellomycotina</taxon>
        <taxon>Kickxellomycetes</taxon>
        <taxon>Kickxellales</taxon>
        <taxon>Kickxellaceae</taxon>
        <taxon>Coemansia</taxon>
    </lineage>
</organism>
<dbReference type="GO" id="GO:0005681">
    <property type="term" value="C:spliceosomal complex"/>
    <property type="evidence" value="ECO:0007669"/>
    <property type="project" value="TreeGrafter"/>
</dbReference>
<reference evidence="8" key="1">
    <citation type="submission" date="2022-07" db="EMBL/GenBank/DDBJ databases">
        <title>Phylogenomic reconstructions and comparative analyses of Kickxellomycotina fungi.</title>
        <authorList>
            <person name="Reynolds N.K."/>
            <person name="Stajich J.E."/>
            <person name="Barry K."/>
            <person name="Grigoriev I.V."/>
            <person name="Crous P."/>
            <person name="Smith M.E."/>
        </authorList>
    </citation>
    <scope>NUCLEOTIDE SEQUENCE</scope>
    <source>
        <strain evidence="8">NBRC 105413</strain>
    </source>
</reference>
<feature type="compositionally biased region" description="Basic residues" evidence="6">
    <location>
        <begin position="81"/>
        <end position="94"/>
    </location>
</feature>
<dbReference type="GO" id="GO:0005737">
    <property type="term" value="C:cytoplasm"/>
    <property type="evidence" value="ECO:0007669"/>
    <property type="project" value="UniProtKB-SubCell"/>
</dbReference>
<evidence type="ECO:0000256" key="3">
    <source>
        <dbReference type="ARBA" id="ARBA00022490"/>
    </source>
</evidence>